<evidence type="ECO:0000313" key="2">
    <source>
        <dbReference type="EMBL" id="ELT47451.1"/>
    </source>
</evidence>
<dbReference type="SUPFAM" id="SSF50891">
    <property type="entry name" value="Cyclophilin-like"/>
    <property type="match status" value="1"/>
</dbReference>
<accession>M5JV42</accession>
<gene>
    <name evidence="2" type="ORF">D584_19403</name>
</gene>
<dbReference type="OrthoDB" id="5298378at2"/>
<organism evidence="2 3">
    <name type="scientific">Brucella intermedia M86</name>
    <dbReference type="NCBI Taxonomy" id="1234597"/>
    <lineage>
        <taxon>Bacteria</taxon>
        <taxon>Pseudomonadati</taxon>
        <taxon>Pseudomonadota</taxon>
        <taxon>Alphaproteobacteria</taxon>
        <taxon>Hyphomicrobiales</taxon>
        <taxon>Brucellaceae</taxon>
        <taxon>Brucella/Ochrobactrum group</taxon>
        <taxon>Brucella</taxon>
    </lineage>
</organism>
<feature type="domain" description="Cyclophilin-like" evidence="1">
    <location>
        <begin position="39"/>
        <end position="146"/>
    </location>
</feature>
<reference evidence="2 3" key="1">
    <citation type="journal article" date="2013" name="Gut Pathog.">
        <title>Draft genome of Ochrobactrum intermedium strain M86 isolated from non-ulcer dyspeptic individual from India.</title>
        <authorList>
            <person name="Kulkarni G."/>
            <person name="Dhotre D."/>
            <person name="Dharne M."/>
            <person name="Shetty S."/>
            <person name="Chowdhury S."/>
            <person name="Misra V."/>
            <person name="Misra S."/>
            <person name="Patole M."/>
            <person name="Shouche Y."/>
        </authorList>
    </citation>
    <scope>NUCLEOTIDE SEQUENCE [LARGE SCALE GENOMIC DNA]</scope>
    <source>
        <strain evidence="2 3">M86</strain>
    </source>
</reference>
<evidence type="ECO:0000259" key="1">
    <source>
        <dbReference type="Pfam" id="PF18050"/>
    </source>
</evidence>
<dbReference type="Pfam" id="PF18050">
    <property type="entry name" value="Cyclophil_like2"/>
    <property type="match status" value="1"/>
</dbReference>
<dbReference type="Gene3D" id="2.40.100.20">
    <property type="match status" value="1"/>
</dbReference>
<dbReference type="PATRIC" id="fig|1234597.4.peg.4010"/>
<dbReference type="InterPro" id="IPR029000">
    <property type="entry name" value="Cyclophilin-like_dom_sf"/>
</dbReference>
<sequence>MGTLCQILVAIVTTLTVAGSIPTSKVADQVVGTVVRFAVGETSVDVTIGQDNPTVRDLLSRLPLTMKLEEYVGREKIAYVSPKLETEGSPGSDPEDGDLIYFAPWGNIGFYYDTSGVGYSDQTIHIGKYKASLSDLEKLEGKSVRVELAR</sequence>
<proteinExistence type="predicted"/>
<protein>
    <recommendedName>
        <fullName evidence="1">Cyclophilin-like domain-containing protein</fullName>
    </recommendedName>
</protein>
<dbReference type="EMBL" id="AOGE01000053">
    <property type="protein sequence ID" value="ELT47451.1"/>
    <property type="molecule type" value="Genomic_DNA"/>
</dbReference>
<dbReference type="Proteomes" id="UP000011971">
    <property type="component" value="Unassembled WGS sequence"/>
</dbReference>
<comment type="caution">
    <text evidence="2">The sequence shown here is derived from an EMBL/GenBank/DDBJ whole genome shotgun (WGS) entry which is preliminary data.</text>
</comment>
<name>M5JV42_9HYPH</name>
<dbReference type="AlphaFoldDB" id="M5JV42"/>
<dbReference type="RefSeq" id="WP_006472553.1">
    <property type="nucleotide sequence ID" value="NZ_AOGE01000053.1"/>
</dbReference>
<evidence type="ECO:0000313" key="3">
    <source>
        <dbReference type="Proteomes" id="UP000011971"/>
    </source>
</evidence>
<dbReference type="InterPro" id="IPR041183">
    <property type="entry name" value="Cyclophilin-like"/>
</dbReference>